<dbReference type="RefSeq" id="WP_185131476.1">
    <property type="nucleotide sequence ID" value="NZ_JACJVO010000031.1"/>
</dbReference>
<keyword evidence="5" id="KW-0378">Hydrolase</keyword>
<dbReference type="AlphaFoldDB" id="A0A7X0SRL4"/>
<keyword evidence="9" id="KW-1185">Reference proteome</keyword>
<dbReference type="SUPFAM" id="SSF51445">
    <property type="entry name" value="(Trans)glycosidases"/>
    <property type="match status" value="1"/>
</dbReference>
<dbReference type="PANTHER" id="PTHR10030:SF37">
    <property type="entry name" value="ALPHA-L-FUCOSIDASE-RELATED"/>
    <property type="match status" value="1"/>
</dbReference>
<proteinExistence type="inferred from homology"/>
<feature type="domain" description="Glycoside hydrolase family 29 N-terminal" evidence="7">
    <location>
        <begin position="3"/>
        <end position="391"/>
    </location>
</feature>
<organism evidence="8 9">
    <name type="scientific">Cohnella zeiphila</name>
    <dbReference type="NCBI Taxonomy" id="2761120"/>
    <lineage>
        <taxon>Bacteria</taxon>
        <taxon>Bacillati</taxon>
        <taxon>Bacillota</taxon>
        <taxon>Bacilli</taxon>
        <taxon>Bacillales</taxon>
        <taxon>Paenibacillaceae</taxon>
        <taxon>Cohnella</taxon>
    </lineage>
</organism>
<dbReference type="SMART" id="SM00812">
    <property type="entry name" value="Alpha_L_fucos"/>
    <property type="match status" value="1"/>
</dbReference>
<gene>
    <name evidence="8" type="ORF">H7C18_23090</name>
</gene>
<dbReference type="PANTHER" id="PTHR10030">
    <property type="entry name" value="ALPHA-L-FUCOSIDASE"/>
    <property type="match status" value="1"/>
</dbReference>
<reference evidence="8 9" key="1">
    <citation type="submission" date="2020-08" db="EMBL/GenBank/DDBJ databases">
        <title>Cohnella phylogeny.</title>
        <authorList>
            <person name="Dunlap C."/>
        </authorList>
    </citation>
    <scope>NUCLEOTIDE SEQUENCE [LARGE SCALE GENOMIC DNA]</scope>
    <source>
        <strain evidence="8 9">CBP 2801</strain>
    </source>
</reference>
<name>A0A7X0SRL4_9BACL</name>
<evidence type="ECO:0000256" key="6">
    <source>
        <dbReference type="ARBA" id="ARBA00023295"/>
    </source>
</evidence>
<dbReference type="GO" id="GO:0004560">
    <property type="term" value="F:alpha-L-fucosidase activity"/>
    <property type="evidence" value="ECO:0007669"/>
    <property type="project" value="InterPro"/>
</dbReference>
<dbReference type="Gene3D" id="3.20.20.80">
    <property type="entry name" value="Glycosidases"/>
    <property type="match status" value="1"/>
</dbReference>
<comment type="similarity">
    <text evidence="2">Belongs to the glycosyl hydrolase 29 family.</text>
</comment>
<evidence type="ECO:0000313" key="9">
    <source>
        <dbReference type="Proteomes" id="UP000564644"/>
    </source>
</evidence>
<evidence type="ECO:0000256" key="2">
    <source>
        <dbReference type="ARBA" id="ARBA00007951"/>
    </source>
</evidence>
<dbReference type="PIRSF" id="PIRSF001092">
    <property type="entry name" value="Alpha-L-fucosidase"/>
    <property type="match status" value="1"/>
</dbReference>
<dbReference type="EC" id="3.2.1.51" evidence="3"/>
<dbReference type="Pfam" id="PF01120">
    <property type="entry name" value="Alpha_L_fucos"/>
    <property type="match status" value="1"/>
</dbReference>
<dbReference type="InterPro" id="IPR017853">
    <property type="entry name" value="GH"/>
</dbReference>
<evidence type="ECO:0000256" key="5">
    <source>
        <dbReference type="ARBA" id="ARBA00022801"/>
    </source>
</evidence>
<dbReference type="InterPro" id="IPR000933">
    <property type="entry name" value="Glyco_hydro_29"/>
</dbReference>
<dbReference type="GO" id="GO:0006004">
    <property type="term" value="P:fucose metabolic process"/>
    <property type="evidence" value="ECO:0007669"/>
    <property type="project" value="InterPro"/>
</dbReference>
<accession>A0A7X0SRL4</accession>
<evidence type="ECO:0000256" key="4">
    <source>
        <dbReference type="ARBA" id="ARBA00022729"/>
    </source>
</evidence>
<dbReference type="InterPro" id="IPR016286">
    <property type="entry name" value="FUC_metazoa-typ"/>
</dbReference>
<keyword evidence="4" id="KW-0732">Signal</keyword>
<dbReference type="InterPro" id="IPR057739">
    <property type="entry name" value="Glyco_hydro_29_N"/>
</dbReference>
<evidence type="ECO:0000259" key="7">
    <source>
        <dbReference type="Pfam" id="PF01120"/>
    </source>
</evidence>
<sequence>MEPKAYQPTQESLNAHPVPEWFQDAKFGIFIHWGPYSVPGFAPLGHFAETLKNDYDRAMLVYPYAEGYWNAMKDPATPTAQYHKAKYGDMPYQGFKRMFTEGLKNWDPSAWARVFSEAGAQYVVIVSKHHDGFCLWPTEVKNPREPNWFSERDIVGELAEAVRREGLRFGIYYSGGIDWTFRRKMSRTFMDYSFSTPGGDYPAYADAQVRELIKRYRPDILWNDICWPGGRDALFRLFAYYYEVVPDGAVNDRWKHSTSIGKLMGLKPVRAMMDAMVKRMIKKNPDIHSALAPPSIPHRDFATPEYTQYREVQAHSWEMTRGIGNSFGYNRNEREADYASFEDLLSDFADAVSKNGNLLLNVGPRGEDAQIPDEQLSRLSQFGNWLKRNGEAVYGTRPWTRAEAVTETGEAVRFTHKGDKLYLMLPGKPDGSPIRIKGLFAEGRASLLPDRSPISIERDGEDLILVFARRLDDVFMPVVVIEHESHR</sequence>
<evidence type="ECO:0000256" key="1">
    <source>
        <dbReference type="ARBA" id="ARBA00004071"/>
    </source>
</evidence>
<dbReference type="Proteomes" id="UP000564644">
    <property type="component" value="Unassembled WGS sequence"/>
</dbReference>
<dbReference type="PRINTS" id="PR00741">
    <property type="entry name" value="GLHYDRLASE29"/>
</dbReference>
<dbReference type="Gene3D" id="2.60.40.1180">
    <property type="entry name" value="Golgi alpha-mannosidase II"/>
    <property type="match status" value="1"/>
</dbReference>
<evidence type="ECO:0000256" key="3">
    <source>
        <dbReference type="ARBA" id="ARBA00012662"/>
    </source>
</evidence>
<comment type="caution">
    <text evidence="8">The sequence shown here is derived from an EMBL/GenBank/DDBJ whole genome shotgun (WGS) entry which is preliminary data.</text>
</comment>
<dbReference type="GO" id="GO:0005764">
    <property type="term" value="C:lysosome"/>
    <property type="evidence" value="ECO:0007669"/>
    <property type="project" value="TreeGrafter"/>
</dbReference>
<keyword evidence="6" id="KW-0326">Glycosidase</keyword>
<protein>
    <recommendedName>
        <fullName evidence="3">alpha-L-fucosidase</fullName>
        <ecNumber evidence="3">3.2.1.51</ecNumber>
    </recommendedName>
</protein>
<dbReference type="EMBL" id="JACJVO010000031">
    <property type="protein sequence ID" value="MBB6733814.1"/>
    <property type="molecule type" value="Genomic_DNA"/>
</dbReference>
<comment type="function">
    <text evidence="1">Alpha-L-fucosidase is responsible for hydrolyzing the alpha-1,6-linked fucose joined to the reducing-end N-acetylglucosamine of the carbohydrate moieties of glycoproteins.</text>
</comment>
<evidence type="ECO:0000313" key="8">
    <source>
        <dbReference type="EMBL" id="MBB6733814.1"/>
    </source>
</evidence>
<dbReference type="InterPro" id="IPR013780">
    <property type="entry name" value="Glyco_hydro_b"/>
</dbReference>
<dbReference type="GO" id="GO:0016139">
    <property type="term" value="P:glycoside catabolic process"/>
    <property type="evidence" value="ECO:0007669"/>
    <property type="project" value="TreeGrafter"/>
</dbReference>